<dbReference type="EMBL" id="JBHRXV010000004">
    <property type="protein sequence ID" value="MFC3712122.1"/>
    <property type="molecule type" value="Genomic_DNA"/>
</dbReference>
<gene>
    <name evidence="3" type="ORF">ACFOMD_06055</name>
</gene>
<comment type="caution">
    <text evidence="3">The sequence shown here is derived from an EMBL/GenBank/DDBJ whole genome shotgun (WGS) entry which is preliminary data.</text>
</comment>
<organism evidence="3 4">
    <name type="scientific">Sphingoaurantiacus capsulatus</name>
    <dbReference type="NCBI Taxonomy" id="1771310"/>
    <lineage>
        <taxon>Bacteria</taxon>
        <taxon>Pseudomonadati</taxon>
        <taxon>Pseudomonadota</taxon>
        <taxon>Alphaproteobacteria</taxon>
        <taxon>Sphingomonadales</taxon>
        <taxon>Sphingosinicellaceae</taxon>
        <taxon>Sphingoaurantiacus</taxon>
    </lineage>
</organism>
<dbReference type="RefSeq" id="WP_380858395.1">
    <property type="nucleotide sequence ID" value="NZ_JBHRXV010000004.1"/>
</dbReference>
<evidence type="ECO:0000256" key="1">
    <source>
        <dbReference type="SAM" id="MobiDB-lite"/>
    </source>
</evidence>
<name>A0ABV7X7W8_9SPHN</name>
<sequence length="98" mass="10121">MKFMVGAALIALAGLSAPAMAQSGETKPKKVRMACKEEAVTGSFTRKAKQCRTAVNVTERKEAPKAQAATTPVPASQPAPATTPPQADTTAPDQPGTR</sequence>
<feature type="region of interest" description="Disordered" evidence="1">
    <location>
        <begin position="56"/>
        <end position="98"/>
    </location>
</feature>
<accession>A0ABV7X7W8</accession>
<feature type="signal peptide" evidence="2">
    <location>
        <begin position="1"/>
        <end position="21"/>
    </location>
</feature>
<reference evidence="4" key="1">
    <citation type="journal article" date="2019" name="Int. J. Syst. Evol. Microbiol.">
        <title>The Global Catalogue of Microorganisms (GCM) 10K type strain sequencing project: providing services to taxonomists for standard genome sequencing and annotation.</title>
        <authorList>
            <consortium name="The Broad Institute Genomics Platform"/>
            <consortium name="The Broad Institute Genome Sequencing Center for Infectious Disease"/>
            <person name="Wu L."/>
            <person name="Ma J."/>
        </authorList>
    </citation>
    <scope>NUCLEOTIDE SEQUENCE [LARGE SCALE GENOMIC DNA]</scope>
    <source>
        <strain evidence="4">KCTC 42644</strain>
    </source>
</reference>
<evidence type="ECO:0000313" key="4">
    <source>
        <dbReference type="Proteomes" id="UP001595615"/>
    </source>
</evidence>
<evidence type="ECO:0000313" key="3">
    <source>
        <dbReference type="EMBL" id="MFC3712122.1"/>
    </source>
</evidence>
<protein>
    <submittedName>
        <fullName evidence="3">Uncharacterized protein</fullName>
    </submittedName>
</protein>
<proteinExistence type="predicted"/>
<feature type="chain" id="PRO_5045180308" evidence="2">
    <location>
        <begin position="22"/>
        <end position="98"/>
    </location>
</feature>
<keyword evidence="2" id="KW-0732">Signal</keyword>
<feature type="compositionally biased region" description="Low complexity" evidence="1">
    <location>
        <begin position="84"/>
        <end position="98"/>
    </location>
</feature>
<dbReference type="Proteomes" id="UP001595615">
    <property type="component" value="Unassembled WGS sequence"/>
</dbReference>
<keyword evidence="4" id="KW-1185">Reference proteome</keyword>
<evidence type="ECO:0000256" key="2">
    <source>
        <dbReference type="SAM" id="SignalP"/>
    </source>
</evidence>